<organism evidence="3 4">
    <name type="scientific">Cymbomonas tetramitiformis</name>
    <dbReference type="NCBI Taxonomy" id="36881"/>
    <lineage>
        <taxon>Eukaryota</taxon>
        <taxon>Viridiplantae</taxon>
        <taxon>Chlorophyta</taxon>
        <taxon>Pyramimonadophyceae</taxon>
        <taxon>Pyramimonadales</taxon>
        <taxon>Pyramimonadaceae</taxon>
        <taxon>Cymbomonas</taxon>
    </lineage>
</organism>
<protein>
    <recommendedName>
        <fullName evidence="2">D-isomer specific 2-hydroxyacid dehydrogenase NAD-binding domain-containing protein</fullName>
    </recommendedName>
</protein>
<feature type="domain" description="D-isomer specific 2-hydroxyacid dehydrogenase NAD-binding" evidence="2">
    <location>
        <begin position="118"/>
        <end position="304"/>
    </location>
</feature>
<comment type="caution">
    <text evidence="3">The sequence shown here is derived from an EMBL/GenBank/DDBJ whole genome shotgun (WGS) entry which is preliminary data.</text>
</comment>
<dbReference type="InterPro" id="IPR006140">
    <property type="entry name" value="D-isomer_DH_NAD-bd"/>
</dbReference>
<reference evidence="3 4" key="1">
    <citation type="journal article" date="2015" name="Genome Biol. Evol.">
        <title>Comparative Genomics of a Bacterivorous Green Alga Reveals Evolutionary Causalities and Consequences of Phago-Mixotrophic Mode of Nutrition.</title>
        <authorList>
            <person name="Burns J.A."/>
            <person name="Paasch A."/>
            <person name="Narechania A."/>
            <person name="Kim E."/>
        </authorList>
    </citation>
    <scope>NUCLEOTIDE SEQUENCE [LARGE SCALE GENOMIC DNA]</scope>
    <source>
        <strain evidence="3 4">PLY_AMNH</strain>
    </source>
</reference>
<proteinExistence type="predicted"/>
<dbReference type="Pfam" id="PF02826">
    <property type="entry name" value="2-Hacid_dh_C"/>
    <property type="match status" value="1"/>
</dbReference>
<evidence type="ECO:0000259" key="2">
    <source>
        <dbReference type="Pfam" id="PF02826"/>
    </source>
</evidence>
<evidence type="ECO:0000313" key="4">
    <source>
        <dbReference type="Proteomes" id="UP001190700"/>
    </source>
</evidence>
<dbReference type="GO" id="GO:0000226">
    <property type="term" value="P:microtubule cytoskeleton organization"/>
    <property type="evidence" value="ECO:0007669"/>
    <property type="project" value="InterPro"/>
</dbReference>
<dbReference type="EMBL" id="LGRX02015676">
    <property type="protein sequence ID" value="KAK3263148.1"/>
    <property type="molecule type" value="Genomic_DNA"/>
</dbReference>
<dbReference type="PANTHER" id="PTHR43254:SF3">
    <property type="entry name" value="C-TERMINAL BINDING PROTEIN AN"/>
    <property type="match status" value="1"/>
</dbReference>
<evidence type="ECO:0000313" key="3">
    <source>
        <dbReference type="EMBL" id="KAK3263148.1"/>
    </source>
</evidence>
<feature type="region of interest" description="Disordered" evidence="1">
    <location>
        <begin position="335"/>
        <end position="500"/>
    </location>
</feature>
<dbReference type="SUPFAM" id="SSF51735">
    <property type="entry name" value="NAD(P)-binding Rossmann-fold domains"/>
    <property type="match status" value="1"/>
</dbReference>
<accession>A0AAE0KWA6</accession>
<dbReference type="PANTHER" id="PTHR43254">
    <property type="entry name" value="C-TERMINAL BINDING PROTEIN AN-RELATED"/>
    <property type="match status" value="1"/>
</dbReference>
<dbReference type="InterPro" id="IPR036291">
    <property type="entry name" value="NAD(P)-bd_dom_sf"/>
</dbReference>
<dbReference type="Gene3D" id="3.40.50.720">
    <property type="entry name" value="NAD(P)-binding Rossmann-like Domain"/>
    <property type="match status" value="2"/>
</dbReference>
<sequence>MAGEVGSVKSALPLVLAVNCLHDCELEREILRDVARVESITGFTRAHLALINQAKVVVVLSLNDLSSAAQKCLGNAELVVCIGSGNPQLEAAIAEDLRIQRLVHVNVQLVDEAADTTLALILALLRRTHVLASCCQRGIFAPSPALLRGARRCAGLTLGLLGLDNVALAVAQRAVGFGFHMSYFDPLKERDRDEAAEWAQAAEAAGLVPAASVEELLQNSDVISLHCAPCEETCGLLNAATVAHFKEGALLVNTSSGELMEEDALRCALLSGALGGAALDAVDGIAWFEAWVRDMPNLIMTPRCACYSDQAFMEQRTRGGSVIRRFLKDGALKMYGSADDSEPGSPTKAGYKTWNPDFQFQADAPSSPGEGLSRLSRSPQLFPEPSQPSGPDSAQQPTAVLPGGPESAAVTGEEADSQPEEAVGGDQPTTPEKACDTAAAPETGAGTEARGLGPSEAVPVESPPYAPATPGSGTADYGDVEERGCSVDEQSDPGETWVSSVDASPRTAGAMLCVGNVVVQPKYLVEGMVVALRDAGGLSGVSRAASEPPQASPGSAEGLFYGLRYEADRKGWKLDTVPGLTQADPATHLVVLRHKDYFGFRSGLAEGRIAQLTKKAELHFNNHNFGAWESWTVEAGSEGPDATVLTLRNKRWKADTWMVNIVVVGEIIDGVVRRKA</sequence>
<dbReference type="AlphaFoldDB" id="A0AAE0KWA6"/>
<dbReference type="GO" id="GO:0051287">
    <property type="term" value="F:NAD binding"/>
    <property type="evidence" value="ECO:0007669"/>
    <property type="project" value="InterPro"/>
</dbReference>
<gene>
    <name evidence="3" type="ORF">CYMTET_28035</name>
</gene>
<feature type="compositionally biased region" description="Low complexity" evidence="1">
    <location>
        <begin position="437"/>
        <end position="449"/>
    </location>
</feature>
<keyword evidence="4" id="KW-1185">Reference proteome</keyword>
<dbReference type="InterPro" id="IPR045015">
    <property type="entry name" value="AN-like"/>
</dbReference>
<evidence type="ECO:0000256" key="1">
    <source>
        <dbReference type="SAM" id="MobiDB-lite"/>
    </source>
</evidence>
<dbReference type="Proteomes" id="UP001190700">
    <property type="component" value="Unassembled WGS sequence"/>
</dbReference>
<name>A0AAE0KWA6_9CHLO</name>
<feature type="compositionally biased region" description="Polar residues" evidence="1">
    <location>
        <begin position="387"/>
        <end position="398"/>
    </location>
</feature>